<dbReference type="OrthoDB" id="5983381at2759"/>
<keyword evidence="4" id="KW-0176">Collagen</keyword>
<keyword evidence="5" id="KW-1185">Reference proteome</keyword>
<organism evidence="4 5">
    <name type="scientific">Holothuria leucospilota</name>
    <name type="common">Black long sea cucumber</name>
    <name type="synonym">Mertensiothuria leucospilota</name>
    <dbReference type="NCBI Taxonomy" id="206669"/>
    <lineage>
        <taxon>Eukaryota</taxon>
        <taxon>Metazoa</taxon>
        <taxon>Echinodermata</taxon>
        <taxon>Eleutherozoa</taxon>
        <taxon>Echinozoa</taxon>
        <taxon>Holothuroidea</taxon>
        <taxon>Aspidochirotacea</taxon>
        <taxon>Aspidochirotida</taxon>
        <taxon>Holothuriidae</taxon>
        <taxon>Holothuria</taxon>
    </lineage>
</organism>
<reference evidence="4" key="1">
    <citation type="submission" date="2021-10" db="EMBL/GenBank/DDBJ databases">
        <title>Tropical sea cucumber genome reveals ecological adaptation and Cuvierian tubules defense mechanism.</title>
        <authorList>
            <person name="Chen T."/>
        </authorList>
    </citation>
    <scope>NUCLEOTIDE SEQUENCE</scope>
    <source>
        <strain evidence="4">Nanhai2018</strain>
        <tissue evidence="4">Muscle</tissue>
    </source>
</reference>
<feature type="compositionally biased region" description="Gly residues" evidence="2">
    <location>
        <begin position="148"/>
        <end position="157"/>
    </location>
</feature>
<feature type="compositionally biased region" description="Low complexity" evidence="2">
    <location>
        <begin position="573"/>
        <end position="610"/>
    </location>
</feature>
<evidence type="ECO:0000256" key="1">
    <source>
        <dbReference type="SAM" id="Coils"/>
    </source>
</evidence>
<feature type="chain" id="PRO_5040310004" evidence="3">
    <location>
        <begin position="19"/>
        <end position="925"/>
    </location>
</feature>
<feature type="signal peptide" evidence="3">
    <location>
        <begin position="1"/>
        <end position="18"/>
    </location>
</feature>
<dbReference type="Pfam" id="PF01391">
    <property type="entry name" value="Collagen"/>
    <property type="match status" value="2"/>
</dbReference>
<dbReference type="PANTHER" id="PTHR24024:SF18">
    <property type="entry name" value="SHORT-CHAIN COLLAGEN C4-LIKE"/>
    <property type="match status" value="1"/>
</dbReference>
<feature type="region of interest" description="Disordered" evidence="2">
    <location>
        <begin position="461"/>
        <end position="610"/>
    </location>
</feature>
<feature type="compositionally biased region" description="Low complexity" evidence="2">
    <location>
        <begin position="686"/>
        <end position="706"/>
    </location>
</feature>
<sequence length="925" mass="100377">MAISSIIIYCVAFILVAESPIGESGLAREDDKPALLKEANLLTGGDVLALIEQLTDALNKLEDEDRKTRTMVDKLLSEGPEGKNRGKRQAGPTEFRQGINVCYGNTTCEERLTVLVPGRSGNNGERGDTGETGQRGPKGDKGSAGTQGIPGGRGAVGQKGIQGFPGIRGRKGDNGFSGTSGHTGHRGRKGQKGDSGTGSDVPTKTVYIRWGSKNCPATAQLLYEGFAAGAAYNQQGGGTNYLCLPRDPLFNQYRYGVDTWRAYLFGSEYEENNFPPLAGKDDGDVPCAVCLVTDRSVVLMQPARTECPDGWTREYFGYLMASAHIYYRSEWTCVDGNAALVSTQSLANSDGALFYPTEVCCVLTSNMDVLSTFTVLCALLRICESNFAETVNENKENKQLSDEENTSLTGSDVVELMQELTRMLQEVQDRDKETRELVEELLRDKPRVKRSRQKRCRGDLCRDRTTIAPTPTNVYQTERQTESTAATRQGNTAITEKPTTVASTTSISIQVQSVNETTTSTSINISTPSEGTTTSTHPSRTTQSATTTPTDPITMRRTTTTPTDPSTTRRKTTTPTDPSTMRRTTTTPTDPSIMRRTTTTPTDPKTMRNTTQSFDINDNILALTPPSEREVVIPFLTNNGKCFNEHCPQKPFIYVPGRSGMPGAPGERGDRGVRGSEGEHGDLGVPGENGERGPNGPRGDTGFPGVPGMRGDRGVVGPRGGSGLKGVQGQKGEVAEDITTATRTIYTRWGAKDCPRTAEILYEGFAAGAAYNQQGGGTNYLCLPRDPLFNQYRYGVDTWRAYLYGSEYEENNFPPLAGKDDGDVPCAVCLVTDRSVVLMQPARTECPGGWTREYFGYLMASAHIYYRSEWTCVDGNATLVSTQSLTNSDGALFYPTEVCCGNAHTGLPCDLYPNGYELTCSVCSR</sequence>
<gene>
    <name evidence="4" type="ORF">HOLleu_38293</name>
</gene>
<dbReference type="EMBL" id="JAIZAY010000020">
    <property type="protein sequence ID" value="KAJ8023187.1"/>
    <property type="molecule type" value="Genomic_DNA"/>
</dbReference>
<dbReference type="InterPro" id="IPR051077">
    <property type="entry name" value="Ca-dependent_lectin"/>
</dbReference>
<feature type="compositionally biased region" description="Polar residues" evidence="2">
    <location>
        <begin position="467"/>
        <end position="512"/>
    </location>
</feature>
<feature type="region of interest" description="Disordered" evidence="2">
    <location>
        <begin position="114"/>
        <end position="201"/>
    </location>
</feature>
<proteinExistence type="predicted"/>
<feature type="region of interest" description="Disordered" evidence="2">
    <location>
        <begin position="660"/>
        <end position="706"/>
    </location>
</feature>
<dbReference type="PANTHER" id="PTHR24024">
    <property type="entry name" value="PULMONARY SURFACTANT-ASSOCIATED PROTEIN A"/>
    <property type="match status" value="1"/>
</dbReference>
<keyword evidence="3" id="KW-0732">Signal</keyword>
<accession>A0A9Q0YN16</accession>
<evidence type="ECO:0000313" key="5">
    <source>
        <dbReference type="Proteomes" id="UP001152320"/>
    </source>
</evidence>
<dbReference type="Proteomes" id="UP001152320">
    <property type="component" value="Chromosome 20"/>
</dbReference>
<evidence type="ECO:0000256" key="2">
    <source>
        <dbReference type="SAM" id="MobiDB-lite"/>
    </source>
</evidence>
<name>A0A9Q0YN16_HOLLE</name>
<feature type="coiled-coil region" evidence="1">
    <location>
        <begin position="417"/>
        <end position="444"/>
    </location>
</feature>
<dbReference type="GO" id="GO:0005615">
    <property type="term" value="C:extracellular space"/>
    <property type="evidence" value="ECO:0007669"/>
    <property type="project" value="TreeGrafter"/>
</dbReference>
<dbReference type="GO" id="GO:0005581">
    <property type="term" value="C:collagen trimer"/>
    <property type="evidence" value="ECO:0007669"/>
    <property type="project" value="UniProtKB-KW"/>
</dbReference>
<dbReference type="AlphaFoldDB" id="A0A9Q0YN16"/>
<evidence type="ECO:0000313" key="4">
    <source>
        <dbReference type="EMBL" id="KAJ8023187.1"/>
    </source>
</evidence>
<comment type="caution">
    <text evidence="4">The sequence shown here is derived from an EMBL/GenBank/DDBJ whole genome shotgun (WGS) entry which is preliminary data.</text>
</comment>
<dbReference type="InterPro" id="IPR008160">
    <property type="entry name" value="Collagen"/>
</dbReference>
<evidence type="ECO:0000256" key="3">
    <source>
        <dbReference type="SAM" id="SignalP"/>
    </source>
</evidence>
<keyword evidence="1" id="KW-0175">Coiled coil</keyword>
<feature type="compositionally biased region" description="Low complexity" evidence="2">
    <location>
        <begin position="513"/>
        <end position="566"/>
    </location>
</feature>
<feature type="compositionally biased region" description="Basic and acidic residues" evidence="2">
    <location>
        <begin position="667"/>
        <end position="682"/>
    </location>
</feature>
<protein>
    <submittedName>
        <fullName evidence="4">Short-chain collagen C4</fullName>
    </submittedName>
</protein>